<dbReference type="InterPro" id="IPR045275">
    <property type="entry name" value="MscS_archaea/bacteria_type"/>
</dbReference>
<comment type="caution">
    <text evidence="11">The sequence shown here is derived from an EMBL/GenBank/DDBJ whole genome shotgun (WGS) entry which is preliminary data.</text>
</comment>
<keyword evidence="12" id="KW-1185">Reference proteome</keyword>
<dbReference type="Gene3D" id="3.30.70.100">
    <property type="match status" value="1"/>
</dbReference>
<keyword evidence="6 8" id="KW-0472">Membrane</keyword>
<dbReference type="SUPFAM" id="SSF82689">
    <property type="entry name" value="Mechanosensitive channel protein MscS (YggB), C-terminal domain"/>
    <property type="match status" value="1"/>
</dbReference>
<dbReference type="InterPro" id="IPR010920">
    <property type="entry name" value="LSM_dom_sf"/>
</dbReference>
<dbReference type="Proteomes" id="UP001595925">
    <property type="component" value="Unassembled WGS sequence"/>
</dbReference>
<reference evidence="11 12" key="1">
    <citation type="journal article" date="2019" name="Int. J. Syst. Evol. Microbiol.">
        <title>The Global Catalogue of Microorganisms (GCM) 10K type strain sequencing project: providing services to taxonomists for standard genome sequencing and annotation.</title>
        <authorList>
            <consortium name="The Broad Institute Genomics Platform"/>
            <consortium name="The Broad Institute Genome Sequencing Center for Infectious Disease"/>
            <person name="Wu L."/>
            <person name="Ma J."/>
        </authorList>
    </citation>
    <scope>NUCLEOTIDE SEQUENCE [LARGE SCALE GENOMIC DNA]</scope>
    <source>
        <strain evidence="11 12">CGMCC 1.15824</strain>
    </source>
</reference>
<feature type="region of interest" description="Disordered" evidence="7">
    <location>
        <begin position="292"/>
        <end position="321"/>
    </location>
</feature>
<evidence type="ECO:0000259" key="9">
    <source>
        <dbReference type="Pfam" id="PF00924"/>
    </source>
</evidence>
<dbReference type="Pfam" id="PF21082">
    <property type="entry name" value="MS_channel_3rd"/>
    <property type="match status" value="1"/>
</dbReference>
<evidence type="ECO:0000259" key="10">
    <source>
        <dbReference type="Pfam" id="PF21082"/>
    </source>
</evidence>
<keyword evidence="4 8" id="KW-0812">Transmembrane</keyword>
<sequence>MAGVPLQTETETATGEGGNALPNWVADSAGEVLFALIVLLAGWYLSKVAVRLAGRTVAQRISRPSVTRMVLRGVRGSVLFFTVMLVVTILFDGFEAVVSVAVFSAVIGIVLAPLVGSFINGLFVLADQPYEIGDMVEIADAGHQGFVEDITIRYTKITTLDNTFMVVPNAEIRTRDVINYSAEDERTRLGISFEVTYESDVDLARTQAEQAARSVEEVIGGGPDIRVGSARYPAGPRCYIDEYAASGMRLTLRYWITSPYKLLAARSKVQERIRERYADADVEIAYPHTHHVFDETSGSPRVRLDDGGRVDGNREPPADRR</sequence>
<dbReference type="AlphaFoldDB" id="A0ABD5QBU8"/>
<feature type="domain" description="Mechanosensitive ion channel MscS C-terminal" evidence="10">
    <location>
        <begin position="191"/>
        <end position="284"/>
    </location>
</feature>
<accession>A0ABD5QBU8</accession>
<feature type="transmembrane region" description="Helical" evidence="8">
    <location>
        <begin position="70"/>
        <end position="91"/>
    </location>
</feature>
<gene>
    <name evidence="11" type="ORF">ACFPFO_05240</name>
</gene>
<evidence type="ECO:0000256" key="1">
    <source>
        <dbReference type="ARBA" id="ARBA00004651"/>
    </source>
</evidence>
<organism evidence="11 12">
    <name type="scientific">Saliphagus infecundisoli</name>
    <dbReference type="NCBI Taxonomy" id="1849069"/>
    <lineage>
        <taxon>Archaea</taxon>
        <taxon>Methanobacteriati</taxon>
        <taxon>Methanobacteriota</taxon>
        <taxon>Stenosarchaea group</taxon>
        <taxon>Halobacteria</taxon>
        <taxon>Halobacteriales</taxon>
        <taxon>Natrialbaceae</taxon>
        <taxon>Saliphagus</taxon>
    </lineage>
</organism>
<dbReference type="GO" id="GO:0005886">
    <property type="term" value="C:plasma membrane"/>
    <property type="evidence" value="ECO:0007669"/>
    <property type="project" value="UniProtKB-SubCell"/>
</dbReference>
<dbReference type="PANTHER" id="PTHR30221">
    <property type="entry name" value="SMALL-CONDUCTANCE MECHANOSENSITIVE CHANNEL"/>
    <property type="match status" value="1"/>
</dbReference>
<dbReference type="RefSeq" id="WP_224828523.1">
    <property type="nucleotide sequence ID" value="NZ_JAIVEF010000007.1"/>
</dbReference>
<dbReference type="InterPro" id="IPR049278">
    <property type="entry name" value="MS_channel_C"/>
</dbReference>
<name>A0ABD5QBU8_9EURY</name>
<evidence type="ECO:0000256" key="8">
    <source>
        <dbReference type="SAM" id="Phobius"/>
    </source>
</evidence>
<dbReference type="InterPro" id="IPR023408">
    <property type="entry name" value="MscS_beta-dom_sf"/>
</dbReference>
<dbReference type="InterPro" id="IPR011066">
    <property type="entry name" value="MscS_channel_C_sf"/>
</dbReference>
<feature type="domain" description="Mechanosensitive ion channel MscS" evidence="9">
    <location>
        <begin position="114"/>
        <end position="181"/>
    </location>
</feature>
<dbReference type="Pfam" id="PF00924">
    <property type="entry name" value="MS_channel_2nd"/>
    <property type="match status" value="1"/>
</dbReference>
<proteinExistence type="inferred from homology"/>
<evidence type="ECO:0000313" key="11">
    <source>
        <dbReference type="EMBL" id="MFC4987178.1"/>
    </source>
</evidence>
<feature type="transmembrane region" description="Helical" evidence="8">
    <location>
        <begin position="32"/>
        <end position="50"/>
    </location>
</feature>
<evidence type="ECO:0000256" key="6">
    <source>
        <dbReference type="ARBA" id="ARBA00023136"/>
    </source>
</evidence>
<evidence type="ECO:0000256" key="3">
    <source>
        <dbReference type="ARBA" id="ARBA00022475"/>
    </source>
</evidence>
<dbReference type="SUPFAM" id="SSF50182">
    <property type="entry name" value="Sm-like ribonucleoproteins"/>
    <property type="match status" value="1"/>
</dbReference>
<evidence type="ECO:0000313" key="12">
    <source>
        <dbReference type="Proteomes" id="UP001595925"/>
    </source>
</evidence>
<dbReference type="PANTHER" id="PTHR30221:SF1">
    <property type="entry name" value="SMALL-CONDUCTANCE MECHANOSENSITIVE CHANNEL"/>
    <property type="match status" value="1"/>
</dbReference>
<feature type="compositionally biased region" description="Basic and acidic residues" evidence="7">
    <location>
        <begin position="302"/>
        <end position="321"/>
    </location>
</feature>
<dbReference type="EMBL" id="JBHSJG010000018">
    <property type="protein sequence ID" value="MFC4987178.1"/>
    <property type="molecule type" value="Genomic_DNA"/>
</dbReference>
<comment type="subcellular location">
    <subcellularLocation>
        <location evidence="1">Cell membrane</location>
        <topology evidence="1">Multi-pass membrane protein</topology>
    </subcellularLocation>
</comment>
<evidence type="ECO:0000256" key="5">
    <source>
        <dbReference type="ARBA" id="ARBA00022989"/>
    </source>
</evidence>
<feature type="transmembrane region" description="Helical" evidence="8">
    <location>
        <begin position="97"/>
        <end position="125"/>
    </location>
</feature>
<keyword evidence="3" id="KW-1003">Cell membrane</keyword>
<protein>
    <submittedName>
        <fullName evidence="11">Mechanosensitive ion channel family protein</fullName>
    </submittedName>
</protein>
<dbReference type="InterPro" id="IPR006685">
    <property type="entry name" value="MscS_channel_2nd"/>
</dbReference>
<dbReference type="Gene3D" id="2.30.30.60">
    <property type="match status" value="1"/>
</dbReference>
<keyword evidence="5 8" id="KW-1133">Transmembrane helix</keyword>
<evidence type="ECO:0000256" key="7">
    <source>
        <dbReference type="SAM" id="MobiDB-lite"/>
    </source>
</evidence>
<comment type="similarity">
    <text evidence="2">Belongs to the MscS (TC 1.A.23) family.</text>
</comment>
<evidence type="ECO:0000256" key="4">
    <source>
        <dbReference type="ARBA" id="ARBA00022692"/>
    </source>
</evidence>
<evidence type="ECO:0000256" key="2">
    <source>
        <dbReference type="ARBA" id="ARBA00008017"/>
    </source>
</evidence>